<dbReference type="Pfam" id="PF08170">
    <property type="entry name" value="POPLD"/>
    <property type="match status" value="1"/>
</dbReference>
<feature type="compositionally biased region" description="Low complexity" evidence="4">
    <location>
        <begin position="345"/>
        <end position="355"/>
    </location>
</feature>
<feature type="compositionally biased region" description="Gly residues" evidence="4">
    <location>
        <begin position="434"/>
        <end position="465"/>
    </location>
</feature>
<keyword evidence="2" id="KW-0819">tRNA processing</keyword>
<feature type="compositionally biased region" description="Low complexity" evidence="4">
    <location>
        <begin position="791"/>
        <end position="809"/>
    </location>
</feature>
<feature type="domain" description="POPLD" evidence="6">
    <location>
        <begin position="611"/>
        <end position="684"/>
    </location>
</feature>
<evidence type="ECO:0000256" key="3">
    <source>
        <dbReference type="ARBA" id="ARBA00023242"/>
    </source>
</evidence>
<dbReference type="GO" id="GO:0000172">
    <property type="term" value="C:ribonuclease MRP complex"/>
    <property type="evidence" value="ECO:0007669"/>
    <property type="project" value="InterPro"/>
</dbReference>
<dbReference type="InterPro" id="IPR039182">
    <property type="entry name" value="Pop1"/>
</dbReference>
<keyword evidence="8" id="KW-1185">Reference proteome</keyword>
<reference evidence="7" key="1">
    <citation type="journal article" date="2020" name="bioRxiv">
        <title>Comparative genomics of Chlamydomonas.</title>
        <authorList>
            <person name="Craig R.J."/>
            <person name="Hasan A.R."/>
            <person name="Ness R.W."/>
            <person name="Keightley P.D."/>
        </authorList>
    </citation>
    <scope>NUCLEOTIDE SEQUENCE</scope>
    <source>
        <strain evidence="7">CCAP 11/70</strain>
    </source>
</reference>
<dbReference type="AlphaFoldDB" id="A0A836BN48"/>
<feature type="compositionally biased region" description="Low complexity" evidence="4">
    <location>
        <begin position="555"/>
        <end position="565"/>
    </location>
</feature>
<sequence>MRRRPARLQAAVEASCATDLALALPPAAAPAPAPEVAGVLGPGQGEAAGHSAAAGGGDAEAGPGAGGSVRRLETHVWSARRMAMERRWGHALASHAAGRGRGSRSLLAALRRGAVAHDASYWGCVQVEGHQAELAELLRRTSDPARLSALLGSAEVVSGGAEWQLLLHAPGAFPKAPLAPVKGLFLPLPDPGATGGEGAGEGAAAGGRGMDWEGPAGEAGAGADGSRAGAGADAEGWAPRCALWLWVHAAAFADVWAALHDAAAGRCAASPAEAVAAAGGARAQGLRPLALSLRSRCPDLRRIEVVGTGAGAALARVLRPLAELWPPPSASAASTALAVASGAGGPATPAAAGQGDEAKSEGEAELGARVWSSACGGASSSGGGGGGWRWVWPEGCAVGLVAADPRLAAPVAVGTARASALAAAAAGVAGLAGSGAGGGSAGGPGAEAGAGGGADVSGDAAGGERSGWRRLSTEQLRRMLSRWPESGDWTAGASALWRGGPCGPKPPLPGAVVDAARSAARSQLLCGTAGPSASSVTRAQAADTARGGGPGGLQGEAPEAAQAGPAGEGSGSGALGFPVLLLRRCGPSRAASGAGGGGNGGGGGAAAETGGWSVVLPAGWVMRVWLALAFTGVKTAGQVEWRWIAAHLGTPSFPHDHPHTPAGAAHAAQLRAEAEAEAQRRPLGRARLGDGSHLVQLGRLGQAVDLSQPLLLPAALRGKAPQRQRQAAAAQQAAPPVTAATSTAPELAATATDQAGSTPAGAMLGATPESNASWRPALSAAALRTALAASTSADVPVTATASPAAPSVPRKSTLHGWTLRKAIRLGLVAQPPPAQPPPQPIPQDPLPRTTAAGPTVGALARNDGPPKPRWLAHVAVRVQGRGCCESGAEVLANLGVAGGSGPPGAQGARAAVVGYVTSGAPRGSARYPGGMALGDVGALAPLLASGSTLGEVIGAGGRSGNGSALRVGQAFRVWVRNPGSPALRECVARLLAWDAAEALVV</sequence>
<comment type="caution">
    <text evidence="7">The sequence shown here is derived from an EMBL/GenBank/DDBJ whole genome shotgun (WGS) entry which is preliminary data.</text>
</comment>
<dbReference type="InterPro" id="IPR012590">
    <property type="entry name" value="POPLD_dom"/>
</dbReference>
<evidence type="ECO:0008006" key="9">
    <source>
        <dbReference type="Google" id="ProtNLM"/>
    </source>
</evidence>
<evidence type="ECO:0000313" key="8">
    <source>
        <dbReference type="Proteomes" id="UP000612055"/>
    </source>
</evidence>
<dbReference type="EMBL" id="JAEHOE010000199">
    <property type="protein sequence ID" value="KAG2482861.1"/>
    <property type="molecule type" value="Genomic_DNA"/>
</dbReference>
<gene>
    <name evidence="7" type="ORF">HYH03_018251</name>
</gene>
<accession>A0A836BN48</accession>
<feature type="compositionally biased region" description="Pro residues" evidence="4">
    <location>
        <begin position="830"/>
        <end position="845"/>
    </location>
</feature>
<organism evidence="7 8">
    <name type="scientific">Edaphochlamys debaryana</name>
    <dbReference type="NCBI Taxonomy" id="47281"/>
    <lineage>
        <taxon>Eukaryota</taxon>
        <taxon>Viridiplantae</taxon>
        <taxon>Chlorophyta</taxon>
        <taxon>core chlorophytes</taxon>
        <taxon>Chlorophyceae</taxon>
        <taxon>CS clade</taxon>
        <taxon>Chlamydomonadales</taxon>
        <taxon>Chlamydomonadales incertae sedis</taxon>
        <taxon>Edaphochlamys</taxon>
    </lineage>
</organism>
<feature type="region of interest" description="Disordered" evidence="4">
    <location>
        <begin position="345"/>
        <end position="365"/>
    </location>
</feature>
<feature type="region of interest" description="Disordered" evidence="4">
    <location>
        <begin position="722"/>
        <end position="742"/>
    </location>
</feature>
<evidence type="ECO:0000256" key="1">
    <source>
        <dbReference type="ARBA" id="ARBA00004123"/>
    </source>
</evidence>
<dbReference type="PANTHER" id="PTHR22731">
    <property type="entry name" value="RIBONUCLEASES P/MRP PROTEIN SUBUNIT POP1"/>
    <property type="match status" value="1"/>
</dbReference>
<dbReference type="InterPro" id="IPR009723">
    <property type="entry name" value="Pop1_N"/>
</dbReference>
<feature type="region of interest" description="Disordered" evidence="4">
    <location>
        <begin position="434"/>
        <end position="469"/>
    </location>
</feature>
<feature type="compositionally biased region" description="Gly residues" evidence="4">
    <location>
        <begin position="54"/>
        <end position="67"/>
    </location>
</feature>
<dbReference type="GO" id="GO:0001682">
    <property type="term" value="P:tRNA 5'-leader removal"/>
    <property type="evidence" value="ECO:0007669"/>
    <property type="project" value="InterPro"/>
</dbReference>
<dbReference type="Proteomes" id="UP000612055">
    <property type="component" value="Unassembled WGS sequence"/>
</dbReference>
<feature type="domain" description="Pop1 N-terminal" evidence="5">
    <location>
        <begin position="72"/>
        <end position="129"/>
    </location>
</feature>
<evidence type="ECO:0000313" key="7">
    <source>
        <dbReference type="EMBL" id="KAG2482861.1"/>
    </source>
</evidence>
<evidence type="ECO:0000259" key="5">
    <source>
        <dbReference type="Pfam" id="PF06978"/>
    </source>
</evidence>
<comment type="subcellular location">
    <subcellularLocation>
        <location evidence="1">Nucleus</location>
    </subcellularLocation>
</comment>
<protein>
    <recommendedName>
        <fullName evidence="9">POPLD domain-containing protein</fullName>
    </recommendedName>
</protein>
<feature type="region of interest" description="Disordered" evidence="4">
    <location>
        <begin position="192"/>
        <end position="228"/>
    </location>
</feature>
<feature type="region of interest" description="Disordered" evidence="4">
    <location>
        <begin position="829"/>
        <end position="853"/>
    </location>
</feature>
<proteinExistence type="predicted"/>
<evidence type="ECO:0000256" key="4">
    <source>
        <dbReference type="SAM" id="MobiDB-lite"/>
    </source>
</evidence>
<name>A0A836BN48_9CHLO</name>
<feature type="region of interest" description="Disordered" evidence="4">
    <location>
        <begin position="31"/>
        <end position="70"/>
    </location>
</feature>
<keyword evidence="3" id="KW-0539">Nucleus</keyword>
<dbReference type="PANTHER" id="PTHR22731:SF3">
    <property type="entry name" value="RIBONUCLEASES P_MRP PROTEIN SUBUNIT POP1"/>
    <property type="match status" value="1"/>
</dbReference>
<dbReference type="OrthoDB" id="442863at2759"/>
<dbReference type="Pfam" id="PF06978">
    <property type="entry name" value="POP1_N"/>
    <property type="match status" value="1"/>
</dbReference>
<feature type="compositionally biased region" description="Gly residues" evidence="4">
    <location>
        <begin position="193"/>
        <end position="209"/>
    </location>
</feature>
<dbReference type="GO" id="GO:0005655">
    <property type="term" value="C:nucleolar ribonuclease P complex"/>
    <property type="evidence" value="ECO:0007669"/>
    <property type="project" value="InterPro"/>
</dbReference>
<evidence type="ECO:0000259" key="6">
    <source>
        <dbReference type="Pfam" id="PF08170"/>
    </source>
</evidence>
<evidence type="ECO:0000256" key="2">
    <source>
        <dbReference type="ARBA" id="ARBA00022694"/>
    </source>
</evidence>
<feature type="region of interest" description="Disordered" evidence="4">
    <location>
        <begin position="527"/>
        <end position="570"/>
    </location>
</feature>
<feature type="region of interest" description="Disordered" evidence="4">
    <location>
        <begin position="791"/>
        <end position="815"/>
    </location>
</feature>